<name>A0A6S7D4V7_9BURK</name>
<evidence type="ECO:0000256" key="6">
    <source>
        <dbReference type="ARBA" id="ARBA00037368"/>
    </source>
</evidence>
<reference evidence="10 11" key="1">
    <citation type="submission" date="2020-04" db="EMBL/GenBank/DDBJ databases">
        <authorList>
            <person name="De Canck E."/>
        </authorList>
    </citation>
    <scope>NUCLEOTIDE SEQUENCE [LARGE SCALE GENOMIC DNA]</scope>
    <source>
        <strain evidence="10 11">LMG 26858</strain>
    </source>
</reference>
<dbReference type="GO" id="GO:0005737">
    <property type="term" value="C:cytoplasm"/>
    <property type="evidence" value="ECO:0007669"/>
    <property type="project" value="UniProtKB-SubCell"/>
</dbReference>
<keyword evidence="11" id="KW-1185">Reference proteome</keyword>
<comment type="subcellular location">
    <subcellularLocation>
        <location evidence="1">Cytoplasm</location>
    </subcellularLocation>
</comment>
<evidence type="ECO:0000256" key="2">
    <source>
        <dbReference type="ARBA" id="ARBA00022490"/>
    </source>
</evidence>
<dbReference type="Pfam" id="PF01636">
    <property type="entry name" value="APH"/>
    <property type="match status" value="1"/>
</dbReference>
<dbReference type="AlphaFoldDB" id="A0A6S7D4V7"/>
<feature type="domain" description="Aminoglycoside phosphotransferase" evidence="9">
    <location>
        <begin position="60"/>
        <end position="284"/>
    </location>
</feature>
<evidence type="ECO:0000256" key="1">
    <source>
        <dbReference type="ARBA" id="ARBA00004496"/>
    </source>
</evidence>
<organism evidence="10 11">
    <name type="scientific">Achromobacter anxifer</name>
    <dbReference type="NCBI Taxonomy" id="1287737"/>
    <lineage>
        <taxon>Bacteria</taxon>
        <taxon>Pseudomonadati</taxon>
        <taxon>Pseudomonadota</taxon>
        <taxon>Betaproteobacteria</taxon>
        <taxon>Burkholderiales</taxon>
        <taxon>Alcaligenaceae</taxon>
        <taxon>Achromobacter</taxon>
    </lineage>
</organism>
<evidence type="ECO:0000256" key="4">
    <source>
        <dbReference type="ARBA" id="ARBA00022777"/>
    </source>
</evidence>
<keyword evidence="2" id="KW-0963">Cytoplasm</keyword>
<dbReference type="InterPro" id="IPR002575">
    <property type="entry name" value="Aminoglycoside_PTrfase"/>
</dbReference>
<keyword evidence="4" id="KW-0418">Kinase</keyword>
<comment type="function">
    <text evidence="6">Catalyzes the GTP-dependent phosphorylation of 5-hydroxy-L-lysine.</text>
</comment>
<dbReference type="PANTHER" id="PTHR21064:SF1">
    <property type="entry name" value="HYDROXYLYSINE KINASE"/>
    <property type="match status" value="1"/>
</dbReference>
<evidence type="ECO:0000313" key="10">
    <source>
        <dbReference type="EMBL" id="CAB3877938.1"/>
    </source>
</evidence>
<dbReference type="PANTHER" id="PTHR21064">
    <property type="entry name" value="AMINOGLYCOSIDE PHOSPHOTRANSFERASE DOMAIN-CONTAINING PROTEIN-RELATED"/>
    <property type="match status" value="1"/>
</dbReference>
<dbReference type="Gene3D" id="3.90.1200.10">
    <property type="match status" value="1"/>
</dbReference>
<dbReference type="Proteomes" id="UP000494117">
    <property type="component" value="Unassembled WGS sequence"/>
</dbReference>
<evidence type="ECO:0000256" key="8">
    <source>
        <dbReference type="ARBA" id="ARBA00040505"/>
    </source>
</evidence>
<evidence type="ECO:0000256" key="7">
    <source>
        <dbReference type="ARBA" id="ARBA00038873"/>
    </source>
</evidence>
<dbReference type="GO" id="GO:0047992">
    <property type="term" value="F:hydroxylysine kinase activity"/>
    <property type="evidence" value="ECO:0007669"/>
    <property type="project" value="UniProtKB-EC"/>
</dbReference>
<dbReference type="EMBL" id="CADILG010000022">
    <property type="protein sequence ID" value="CAB3877938.1"/>
    <property type="molecule type" value="Genomic_DNA"/>
</dbReference>
<accession>A0A6S7D4V7</accession>
<evidence type="ECO:0000259" key="9">
    <source>
        <dbReference type="Pfam" id="PF01636"/>
    </source>
</evidence>
<evidence type="ECO:0000313" key="11">
    <source>
        <dbReference type="Proteomes" id="UP000494117"/>
    </source>
</evidence>
<dbReference type="SUPFAM" id="SSF56112">
    <property type="entry name" value="Protein kinase-like (PK-like)"/>
    <property type="match status" value="1"/>
</dbReference>
<proteinExistence type="predicted"/>
<dbReference type="EC" id="2.7.1.81" evidence="7"/>
<evidence type="ECO:0000256" key="5">
    <source>
        <dbReference type="ARBA" id="ARBA00036820"/>
    </source>
</evidence>
<gene>
    <name evidence="10" type="ORF">LMG26858_03074</name>
</gene>
<keyword evidence="3" id="KW-0808">Transferase</keyword>
<comment type="catalytic activity">
    <reaction evidence="5">
        <text>(5R)-5-hydroxy-L-lysine + GTP = (5R)-5-phosphooxy-L-lysine + GDP + H(+)</text>
        <dbReference type="Rhea" id="RHEA:19049"/>
        <dbReference type="ChEBI" id="CHEBI:15378"/>
        <dbReference type="ChEBI" id="CHEBI:37565"/>
        <dbReference type="ChEBI" id="CHEBI:57882"/>
        <dbReference type="ChEBI" id="CHEBI:58189"/>
        <dbReference type="ChEBI" id="CHEBI:58357"/>
        <dbReference type="EC" id="2.7.1.81"/>
    </reaction>
</comment>
<evidence type="ECO:0000256" key="3">
    <source>
        <dbReference type="ARBA" id="ARBA00022679"/>
    </source>
</evidence>
<dbReference type="RefSeq" id="WP_175207906.1">
    <property type="nucleotide sequence ID" value="NZ_CADILG010000022.1"/>
</dbReference>
<dbReference type="InterPro" id="IPR011009">
    <property type="entry name" value="Kinase-like_dom_sf"/>
</dbReference>
<dbReference type="InterPro" id="IPR050249">
    <property type="entry name" value="Pseudomonas-type_ThrB"/>
</dbReference>
<protein>
    <recommendedName>
        <fullName evidence="8">Hydroxylysine kinase</fullName>
        <ecNumber evidence="7">2.7.1.81</ecNumber>
    </recommendedName>
</protein>
<sequence length="371" mass="39748">MMHHPEPTIPPNTVPAHPLPTVESAALTEALLTTSPPAVTVEEAAAVARVRYGAGAGCQLLAGERDRNFRVRRADGSSLTLKFINAAETVAETEMQIAVLRHLAGRCAVPVPAHHAPQGLDADWLSHQPPGAGESAVRVRAYSFLEGEPGSALRAEPVAWTALGRAAGELDAALADFSHPAAGRRFLWNVCEAPSMRPLLDAVEDRDHRHALGEFLGLYAIHTAPRLQGLPQQIIHNDLSASNLLTDAGGLAVAGVLDFGDMVQAPRIAEIAIAASYQMTQTDAPMRVLDCMLDGYASVLALSAQERELTLDLVLARLAQRMVITAWRARQFPGNRDYILRSHAAATRLFDALIGPWKDGRDARASASASF</sequence>